<gene>
    <name evidence="8" type="ORF">DVH24_023814</name>
</gene>
<feature type="region of interest" description="Disordered" evidence="6">
    <location>
        <begin position="1"/>
        <end position="21"/>
    </location>
</feature>
<evidence type="ECO:0000256" key="3">
    <source>
        <dbReference type="ARBA" id="ARBA00023015"/>
    </source>
</evidence>
<evidence type="ECO:0000256" key="5">
    <source>
        <dbReference type="ARBA" id="ARBA00023242"/>
    </source>
</evidence>
<reference evidence="8 9" key="1">
    <citation type="submission" date="2018-10" db="EMBL/GenBank/DDBJ databases">
        <title>A high-quality apple genome assembly.</title>
        <authorList>
            <person name="Hu J."/>
        </authorList>
    </citation>
    <scope>NUCLEOTIDE SEQUENCE [LARGE SCALE GENOMIC DNA]</scope>
    <source>
        <strain evidence="9">cv. HFTH1</strain>
        <tissue evidence="8">Young leaf</tissue>
    </source>
</reference>
<dbReference type="EMBL" id="RDQH01000340">
    <property type="protein sequence ID" value="RXH77540.1"/>
    <property type="molecule type" value="Genomic_DNA"/>
</dbReference>
<evidence type="ECO:0000259" key="7">
    <source>
        <dbReference type="PROSITE" id="PS50888"/>
    </source>
</evidence>
<dbReference type="PROSITE" id="PS50888">
    <property type="entry name" value="BHLH"/>
    <property type="match status" value="1"/>
</dbReference>
<evidence type="ECO:0000256" key="1">
    <source>
        <dbReference type="ARBA" id="ARBA00004123"/>
    </source>
</evidence>
<organism evidence="8 9">
    <name type="scientific">Malus domestica</name>
    <name type="common">Apple</name>
    <name type="synonym">Pyrus malus</name>
    <dbReference type="NCBI Taxonomy" id="3750"/>
    <lineage>
        <taxon>Eukaryota</taxon>
        <taxon>Viridiplantae</taxon>
        <taxon>Streptophyta</taxon>
        <taxon>Embryophyta</taxon>
        <taxon>Tracheophyta</taxon>
        <taxon>Spermatophyta</taxon>
        <taxon>Magnoliopsida</taxon>
        <taxon>eudicotyledons</taxon>
        <taxon>Gunneridae</taxon>
        <taxon>Pentapetalae</taxon>
        <taxon>rosids</taxon>
        <taxon>fabids</taxon>
        <taxon>Rosales</taxon>
        <taxon>Rosaceae</taxon>
        <taxon>Amygdaloideae</taxon>
        <taxon>Maleae</taxon>
        <taxon>Malus</taxon>
    </lineage>
</organism>
<protein>
    <recommendedName>
        <fullName evidence="7">BHLH domain-containing protein</fullName>
    </recommendedName>
</protein>
<keyword evidence="2" id="KW-0341">Growth regulation</keyword>
<feature type="domain" description="BHLH" evidence="7">
    <location>
        <begin position="7"/>
        <end position="61"/>
    </location>
</feature>
<proteinExistence type="predicted"/>
<dbReference type="GO" id="GO:0005634">
    <property type="term" value="C:nucleus"/>
    <property type="evidence" value="ECO:0007669"/>
    <property type="project" value="UniProtKB-SubCell"/>
</dbReference>
<name>A0A498I2Z4_MALDO</name>
<feature type="compositionally biased region" description="Low complexity" evidence="6">
    <location>
        <begin position="1"/>
        <end position="16"/>
    </location>
</feature>
<comment type="subcellular location">
    <subcellularLocation>
        <location evidence="1">Nucleus</location>
    </subcellularLocation>
</comment>
<evidence type="ECO:0000313" key="9">
    <source>
        <dbReference type="Proteomes" id="UP000290289"/>
    </source>
</evidence>
<evidence type="ECO:0000256" key="2">
    <source>
        <dbReference type="ARBA" id="ARBA00022604"/>
    </source>
</evidence>
<dbReference type="InterPro" id="IPR044293">
    <property type="entry name" value="PRE"/>
</dbReference>
<sequence>MSSRRPSSSSSSSRMSKPSDDEIKELISKLQPLLPQLHHTRNAPVSASSILEETCSYIRRLHREVEDLSQRISQLLDSADISDVDEELIRRLLQH</sequence>
<keyword evidence="5" id="KW-0539">Nucleus</keyword>
<dbReference type="GO" id="GO:0046983">
    <property type="term" value="F:protein dimerization activity"/>
    <property type="evidence" value="ECO:0007669"/>
    <property type="project" value="InterPro"/>
</dbReference>
<dbReference type="PANTHER" id="PTHR38546:SF3">
    <property type="entry name" value="DNA BINDING PROTEIN"/>
    <property type="match status" value="1"/>
</dbReference>
<evidence type="ECO:0000256" key="4">
    <source>
        <dbReference type="ARBA" id="ARBA00023163"/>
    </source>
</evidence>
<dbReference type="SUPFAM" id="SSF47459">
    <property type="entry name" value="HLH, helix-loop-helix DNA-binding domain"/>
    <property type="match status" value="1"/>
</dbReference>
<keyword evidence="4" id="KW-0804">Transcription</keyword>
<accession>A0A498I2Z4</accession>
<comment type="caution">
    <text evidence="8">The sequence shown here is derived from an EMBL/GenBank/DDBJ whole genome shotgun (WGS) entry which is preliminary data.</text>
</comment>
<dbReference type="PANTHER" id="PTHR38546">
    <property type="entry name" value="DNA BINDING PROTEIN"/>
    <property type="match status" value="1"/>
</dbReference>
<dbReference type="Gene3D" id="4.10.280.10">
    <property type="entry name" value="Helix-loop-helix DNA-binding domain"/>
    <property type="match status" value="1"/>
</dbReference>
<keyword evidence="3" id="KW-0805">Transcription regulation</keyword>
<dbReference type="GO" id="GO:0006355">
    <property type="term" value="P:regulation of DNA-templated transcription"/>
    <property type="evidence" value="ECO:0007669"/>
    <property type="project" value="InterPro"/>
</dbReference>
<evidence type="ECO:0000313" key="8">
    <source>
        <dbReference type="EMBL" id="RXH77540.1"/>
    </source>
</evidence>
<dbReference type="InterPro" id="IPR036638">
    <property type="entry name" value="HLH_DNA-bd_sf"/>
</dbReference>
<dbReference type="InterPro" id="IPR044172">
    <property type="entry name" value="ILI2-like"/>
</dbReference>
<dbReference type="Pfam" id="PF23174">
    <property type="entry name" value="bHLH_ILI"/>
    <property type="match status" value="1"/>
</dbReference>
<dbReference type="GO" id="GO:0040008">
    <property type="term" value="P:regulation of growth"/>
    <property type="evidence" value="ECO:0007669"/>
    <property type="project" value="InterPro"/>
</dbReference>
<dbReference type="AlphaFoldDB" id="A0A498I2Z4"/>
<dbReference type="InterPro" id="IPR011598">
    <property type="entry name" value="bHLH_dom"/>
</dbReference>
<keyword evidence="9" id="KW-1185">Reference proteome</keyword>
<evidence type="ECO:0000256" key="6">
    <source>
        <dbReference type="SAM" id="MobiDB-lite"/>
    </source>
</evidence>
<dbReference type="Proteomes" id="UP000290289">
    <property type="component" value="Chromosome 14"/>
</dbReference>